<feature type="domain" description="Transcriptional regulator DauR-like HTH" evidence="2">
    <location>
        <begin position="154"/>
        <end position="214"/>
    </location>
</feature>
<dbReference type="InterPro" id="IPR039445">
    <property type="entry name" value="DauR-like_HTH"/>
</dbReference>
<gene>
    <name evidence="3" type="ORF">GCM10010517_14200</name>
</gene>
<dbReference type="EMBL" id="BAAAVI010000007">
    <property type="protein sequence ID" value="GAA2855949.1"/>
    <property type="molecule type" value="Genomic_DNA"/>
</dbReference>
<evidence type="ECO:0000313" key="3">
    <source>
        <dbReference type="EMBL" id="GAA2855949.1"/>
    </source>
</evidence>
<feature type="domain" description="YheO-like" evidence="1">
    <location>
        <begin position="13"/>
        <end position="120"/>
    </location>
</feature>
<comment type="caution">
    <text evidence="3">The sequence shown here is derived from an EMBL/GenBank/DDBJ whole genome shotgun (WGS) entry which is preliminary data.</text>
</comment>
<reference evidence="4" key="1">
    <citation type="journal article" date="2019" name="Int. J. Syst. Evol. Microbiol.">
        <title>The Global Catalogue of Microorganisms (GCM) 10K type strain sequencing project: providing services to taxonomists for standard genome sequencing and annotation.</title>
        <authorList>
            <consortium name="The Broad Institute Genomics Platform"/>
            <consortium name="The Broad Institute Genome Sequencing Center for Infectious Disease"/>
            <person name="Wu L."/>
            <person name="Ma J."/>
        </authorList>
    </citation>
    <scope>NUCLEOTIDE SEQUENCE [LARGE SCALE GENOMIC DNA]</scope>
    <source>
        <strain evidence="4">JCM 6242</strain>
    </source>
</reference>
<sequence length="221" mass="24161">MTGQQRVEIVFETAKVIAEGIGAMFGRDCEIAVHDLRNPTHSLIHLVNGNVSGRQLGHPIRDLIYKVLPNIGDKDVLANYATHLEDGRVLKSTSCLIRDENGDPLAAVCINYDVSKVKMLAGALDSFLGIVDLEKEAGGGMTPPLGEAEVLNMLQVLVQNTVKEFGRNPKKLSREERLRAIDFLESKGAFLIKGAVPMVAECFGISEATVYRYVDQVRGAR</sequence>
<protein>
    <submittedName>
        <fullName evidence="3">PAS domain-containing protein</fullName>
    </submittedName>
</protein>
<keyword evidence="4" id="KW-1185">Reference proteome</keyword>
<dbReference type="Proteomes" id="UP001500831">
    <property type="component" value="Unassembled WGS sequence"/>
</dbReference>
<accession>A0ABP6I8L3</accession>
<dbReference type="PANTHER" id="PTHR35568:SF1">
    <property type="entry name" value="TRANSCRIPTIONAL REGULATOR DAUR"/>
    <property type="match status" value="1"/>
</dbReference>
<dbReference type="RefSeq" id="WP_344969008.1">
    <property type="nucleotide sequence ID" value="NZ_BAAAVI010000007.1"/>
</dbReference>
<evidence type="ECO:0000313" key="4">
    <source>
        <dbReference type="Proteomes" id="UP001500831"/>
    </source>
</evidence>
<organism evidence="3 4">
    <name type="scientific">Streptosporangium fragile</name>
    <dbReference type="NCBI Taxonomy" id="46186"/>
    <lineage>
        <taxon>Bacteria</taxon>
        <taxon>Bacillati</taxon>
        <taxon>Actinomycetota</taxon>
        <taxon>Actinomycetes</taxon>
        <taxon>Streptosporangiales</taxon>
        <taxon>Streptosporangiaceae</taxon>
        <taxon>Streptosporangium</taxon>
    </lineage>
</organism>
<evidence type="ECO:0000259" key="1">
    <source>
        <dbReference type="Pfam" id="PF08348"/>
    </source>
</evidence>
<dbReference type="Pfam" id="PF08348">
    <property type="entry name" value="PAS_6"/>
    <property type="match status" value="1"/>
</dbReference>
<evidence type="ECO:0000259" key="2">
    <source>
        <dbReference type="Pfam" id="PF13309"/>
    </source>
</evidence>
<dbReference type="InterPro" id="IPR039446">
    <property type="entry name" value="DauR-like"/>
</dbReference>
<dbReference type="Pfam" id="PF13309">
    <property type="entry name" value="HTH_22"/>
    <property type="match status" value="1"/>
</dbReference>
<dbReference type="PANTHER" id="PTHR35568">
    <property type="entry name" value="TRANSCRIPTIONAL REGULATOR DAUR"/>
    <property type="match status" value="1"/>
</dbReference>
<dbReference type="InterPro" id="IPR013559">
    <property type="entry name" value="YheO"/>
</dbReference>
<name>A0ABP6I8L3_9ACTN</name>
<proteinExistence type="predicted"/>